<feature type="coiled-coil region" evidence="15">
    <location>
        <begin position="237"/>
        <end position="264"/>
    </location>
</feature>
<dbReference type="PRINTS" id="PR00830">
    <property type="entry name" value="ENDOLAPTASE"/>
</dbReference>
<dbReference type="Pfam" id="PF05362">
    <property type="entry name" value="Lon_C"/>
    <property type="match status" value="1"/>
</dbReference>
<dbReference type="FunFam" id="3.40.50.300:FF:000021">
    <property type="entry name" value="Lon protease homolog"/>
    <property type="match status" value="1"/>
</dbReference>
<feature type="compositionally biased region" description="Basic residues" evidence="16">
    <location>
        <begin position="791"/>
        <end position="835"/>
    </location>
</feature>
<dbReference type="Proteomes" id="UP000725649">
    <property type="component" value="Unassembled WGS sequence"/>
</dbReference>
<feature type="domain" description="Lon N-terminal" evidence="18">
    <location>
        <begin position="15"/>
        <end position="211"/>
    </location>
</feature>
<comment type="catalytic activity">
    <reaction evidence="9 10 11 14">
        <text>Hydrolysis of proteins in presence of ATP.</text>
        <dbReference type="EC" id="3.4.21.53"/>
    </reaction>
</comment>
<dbReference type="Gene3D" id="2.30.130.40">
    <property type="entry name" value="LON domain-like"/>
    <property type="match status" value="1"/>
</dbReference>
<dbReference type="InterPro" id="IPR027065">
    <property type="entry name" value="Lon_Prtase"/>
</dbReference>
<dbReference type="GO" id="GO:0034605">
    <property type="term" value="P:cellular response to heat"/>
    <property type="evidence" value="ECO:0007669"/>
    <property type="project" value="UniProtKB-UniRule"/>
</dbReference>
<dbReference type="InterPro" id="IPR027543">
    <property type="entry name" value="Lon_bac"/>
</dbReference>
<dbReference type="InterPro" id="IPR003593">
    <property type="entry name" value="AAA+_ATPase"/>
</dbReference>
<keyword evidence="8 10" id="KW-0346">Stress response</keyword>
<evidence type="ECO:0000256" key="2">
    <source>
        <dbReference type="ARBA" id="ARBA00022490"/>
    </source>
</evidence>
<dbReference type="InterPro" id="IPR020568">
    <property type="entry name" value="Ribosomal_Su5_D2-typ_SF"/>
</dbReference>
<evidence type="ECO:0000259" key="18">
    <source>
        <dbReference type="PROSITE" id="PS51787"/>
    </source>
</evidence>
<dbReference type="PIRSF" id="PIRSF001174">
    <property type="entry name" value="Lon_proteas"/>
    <property type="match status" value="1"/>
</dbReference>
<dbReference type="GO" id="GO:0043565">
    <property type="term" value="F:sequence-specific DNA binding"/>
    <property type="evidence" value="ECO:0007669"/>
    <property type="project" value="UniProtKB-UniRule"/>
</dbReference>
<comment type="similarity">
    <text evidence="10 11 14">Belongs to the peptidase S16 family.</text>
</comment>
<evidence type="ECO:0000256" key="4">
    <source>
        <dbReference type="ARBA" id="ARBA00022741"/>
    </source>
</evidence>
<dbReference type="HAMAP" id="MF_01973">
    <property type="entry name" value="lon_bact"/>
    <property type="match status" value="1"/>
</dbReference>
<dbReference type="Pfam" id="PF02190">
    <property type="entry name" value="LON_substr_bdg"/>
    <property type="match status" value="1"/>
</dbReference>
<keyword evidence="15" id="KW-0175">Coiled coil</keyword>
<organism evidence="19 20">
    <name type="scientific">Candidatus Avelusimicrobium gallicola</name>
    <dbReference type="NCBI Taxonomy" id="2562704"/>
    <lineage>
        <taxon>Bacteria</taxon>
        <taxon>Pseudomonadati</taxon>
        <taxon>Elusimicrobiota</taxon>
        <taxon>Elusimicrobia</taxon>
        <taxon>Elusimicrobiales</taxon>
        <taxon>Elusimicrobiaceae</taxon>
        <taxon>Candidatus Avelusimicrobium</taxon>
    </lineage>
</organism>
<keyword evidence="2 10" id="KW-0963">Cytoplasm</keyword>
<dbReference type="InterPro" id="IPR046336">
    <property type="entry name" value="Lon_prtase_N_sf"/>
</dbReference>
<gene>
    <name evidence="10 19" type="primary">lon</name>
    <name evidence="19" type="ORF">E7027_03620</name>
</gene>
<dbReference type="GO" id="GO:0016887">
    <property type="term" value="F:ATP hydrolysis activity"/>
    <property type="evidence" value="ECO:0007669"/>
    <property type="project" value="UniProtKB-UniRule"/>
</dbReference>
<keyword evidence="3 10" id="KW-0645">Protease</keyword>
<dbReference type="EC" id="3.4.21.53" evidence="10 11"/>
<evidence type="ECO:0000259" key="17">
    <source>
        <dbReference type="PROSITE" id="PS51786"/>
    </source>
</evidence>
<dbReference type="PROSITE" id="PS51787">
    <property type="entry name" value="LON_N"/>
    <property type="match status" value="1"/>
</dbReference>
<dbReference type="InterPro" id="IPR015947">
    <property type="entry name" value="PUA-like_sf"/>
</dbReference>
<keyword evidence="5 10" id="KW-0378">Hydrolase</keyword>
<dbReference type="FunFam" id="1.20.5.5270:FF:000002">
    <property type="entry name" value="Lon protease homolog"/>
    <property type="match status" value="1"/>
</dbReference>
<evidence type="ECO:0000256" key="11">
    <source>
        <dbReference type="PIRNR" id="PIRNR001174"/>
    </source>
</evidence>
<sequence>MEEIKKTTLSLPTVVPAVAIRDVVMFPGMSLPLSVDREKSVAAVELALNTPEKYILAVSQKNADIDDPREQDIYHFGVIAQITQNLKMPDGSMKIFLQGLARAQVHKLEMNLAANSWFATVDYIEEEDDNSPVVQALMRKVLDEFDHYARVSRRIAVEGVSFLRQINDASKLVDTVASNMVVKTAQRQEILEAVHIKDRLEKILKLITSEVEILGLEEKIHSKVRAQIEKNQKEYYLNEQMKAIQKELSQKDDFQKELDDMRAKIKKNGLPPHAKEAAQKELDRLAKMAPFSPEATVSRTYLDWLLNMPWNKTTEDVLDLKEAKKILDEDHFGLAKPKERILEYLAVSKLTNSLRGPVLCFAGSPGVGKTSLAKSIARAIGRKFVRMSLGGVRDESEIRGHRRTYIGSMPGRIIQGISKAKSSNPVFLLDEIDKMGSDWRGDPAAALLELLDPEQNKEFSDHFLDVPFDVSKVMFITTANSLSHIPTTLRDRLEIIDFDGYTEYEKHDIVDNYLLPKQMKIHGVKPGQLEVAREAVALLMRDYVREAGVRNLDREIGSLCRKAAKMLVEGKKKVSVTRENLHEFLGVPKYSNFATEENGVGIATGLAWTSVGGETLSIEATKLPGKGQLILTGMLGNVMKESVRAALTYARSRGYGADLDFDKLDFHIHFPEGAVPKDGPSAGSVITTALTSLLTGLPVKKRLAMTGEVTITGRVLPVGGIKEKFLAAYREGVKTILYPHTNEKDVSEIPQRVRKELTLIPVKHIDEVLPLALEGWKEFSAQKEKTSAKKASSKKTAKPAKKAAKKTVKPAKKVAVKKASPKKAPVKKTVKKTVKKSVPVFGKKNGAKKAVKKRK</sequence>
<dbReference type="Gene3D" id="1.10.8.60">
    <property type="match status" value="1"/>
</dbReference>
<proteinExistence type="evidence at transcript level"/>
<dbReference type="EMBL" id="SUVG01000004">
    <property type="protein sequence ID" value="MBE6421205.1"/>
    <property type="molecule type" value="Genomic_DNA"/>
</dbReference>
<evidence type="ECO:0000256" key="1">
    <source>
        <dbReference type="ARBA" id="ARBA00004496"/>
    </source>
</evidence>
<evidence type="ECO:0000313" key="19">
    <source>
        <dbReference type="EMBL" id="MBE6421205.1"/>
    </source>
</evidence>
<evidence type="ECO:0000256" key="14">
    <source>
        <dbReference type="PROSITE-ProRule" id="PRU01122"/>
    </source>
</evidence>
<dbReference type="GO" id="GO:0004176">
    <property type="term" value="F:ATP-dependent peptidase activity"/>
    <property type="evidence" value="ECO:0007669"/>
    <property type="project" value="UniProtKB-UniRule"/>
</dbReference>
<dbReference type="SMART" id="SM00464">
    <property type="entry name" value="LON"/>
    <property type="match status" value="1"/>
</dbReference>
<dbReference type="InterPro" id="IPR003111">
    <property type="entry name" value="Lon_prtase_N"/>
</dbReference>
<feature type="binding site" evidence="13">
    <location>
        <begin position="363"/>
        <end position="370"/>
    </location>
    <ligand>
        <name>ATP</name>
        <dbReference type="ChEBI" id="CHEBI:30616"/>
    </ligand>
</feature>
<keyword evidence="6 10" id="KW-0720">Serine protease</keyword>
<dbReference type="PROSITE" id="PS51786">
    <property type="entry name" value="LON_PROTEOLYTIC"/>
    <property type="match status" value="1"/>
</dbReference>
<comment type="caution">
    <text evidence="10">Lacks conserved residue(s) required for the propagation of feature annotation.</text>
</comment>
<dbReference type="InterPro" id="IPR004815">
    <property type="entry name" value="Lon_bac/euk-typ"/>
</dbReference>
<dbReference type="InterPro" id="IPR027417">
    <property type="entry name" value="P-loop_NTPase"/>
</dbReference>
<evidence type="ECO:0000256" key="12">
    <source>
        <dbReference type="PIRSR" id="PIRSR001174-1"/>
    </source>
</evidence>
<feature type="active site" evidence="10 12">
    <location>
        <position position="724"/>
    </location>
</feature>
<dbReference type="PANTHER" id="PTHR10046">
    <property type="entry name" value="ATP DEPENDENT LON PROTEASE FAMILY MEMBER"/>
    <property type="match status" value="1"/>
</dbReference>
<dbReference type="GO" id="GO:0005737">
    <property type="term" value="C:cytoplasm"/>
    <property type="evidence" value="ECO:0007669"/>
    <property type="project" value="UniProtKB-SubCell"/>
</dbReference>
<dbReference type="InterPro" id="IPR054594">
    <property type="entry name" value="Lon_lid"/>
</dbReference>
<comment type="induction">
    <text evidence="10">By heat shock.</text>
</comment>
<dbReference type="GO" id="GO:0006515">
    <property type="term" value="P:protein quality control for misfolded or incompletely synthesized proteins"/>
    <property type="evidence" value="ECO:0007669"/>
    <property type="project" value="UniProtKB-UniRule"/>
</dbReference>
<evidence type="ECO:0000256" key="15">
    <source>
        <dbReference type="SAM" id="Coils"/>
    </source>
</evidence>
<comment type="caution">
    <text evidence="19">The sequence shown here is derived from an EMBL/GenBank/DDBJ whole genome shotgun (WGS) entry which is preliminary data.</text>
</comment>
<feature type="domain" description="Lon proteolytic" evidence="17">
    <location>
        <begin position="597"/>
        <end position="775"/>
    </location>
</feature>
<keyword evidence="4 11" id="KW-0547">Nucleotide-binding</keyword>
<evidence type="ECO:0000256" key="7">
    <source>
        <dbReference type="ARBA" id="ARBA00022840"/>
    </source>
</evidence>
<dbReference type="SUPFAM" id="SSF54211">
    <property type="entry name" value="Ribosomal protein S5 domain 2-like"/>
    <property type="match status" value="1"/>
</dbReference>
<evidence type="ECO:0000256" key="5">
    <source>
        <dbReference type="ARBA" id="ARBA00022801"/>
    </source>
</evidence>
<evidence type="ECO:0000256" key="10">
    <source>
        <dbReference type="HAMAP-Rule" id="MF_01973"/>
    </source>
</evidence>
<dbReference type="InterPro" id="IPR003959">
    <property type="entry name" value="ATPase_AAA_core"/>
</dbReference>
<dbReference type="Gene3D" id="1.20.58.1480">
    <property type="match status" value="1"/>
</dbReference>
<dbReference type="SMART" id="SM00382">
    <property type="entry name" value="AAA"/>
    <property type="match status" value="1"/>
</dbReference>
<dbReference type="GO" id="GO:0005524">
    <property type="term" value="F:ATP binding"/>
    <property type="evidence" value="ECO:0007669"/>
    <property type="project" value="UniProtKB-UniRule"/>
</dbReference>
<evidence type="ECO:0000313" key="20">
    <source>
        <dbReference type="Proteomes" id="UP000725649"/>
    </source>
</evidence>
<evidence type="ECO:0000256" key="13">
    <source>
        <dbReference type="PIRSR" id="PIRSR001174-2"/>
    </source>
</evidence>
<evidence type="ECO:0000256" key="3">
    <source>
        <dbReference type="ARBA" id="ARBA00022670"/>
    </source>
</evidence>
<feature type="region of interest" description="Disordered" evidence="16">
    <location>
        <begin position="783"/>
        <end position="855"/>
    </location>
</feature>
<comment type="subunit">
    <text evidence="10 11">Homohexamer. Organized in a ring with a central cavity.</text>
</comment>
<dbReference type="SUPFAM" id="SSF52540">
    <property type="entry name" value="P-loop containing nucleoside triphosphate hydrolases"/>
    <property type="match status" value="1"/>
</dbReference>
<dbReference type="Gene3D" id="1.20.5.5270">
    <property type="match status" value="1"/>
</dbReference>
<dbReference type="InterPro" id="IPR008269">
    <property type="entry name" value="Lon_proteolytic"/>
</dbReference>
<dbReference type="Gene3D" id="3.40.50.300">
    <property type="entry name" value="P-loop containing nucleotide triphosphate hydrolases"/>
    <property type="match status" value="1"/>
</dbReference>
<comment type="function">
    <text evidence="10">ATP-dependent serine protease that mediates the selective degradation of mutant and abnormal proteins as well as certain short-lived regulatory proteins. Required for cellular homeostasis and for survival from DNA damage and developmental changes induced by stress. Degrades polypeptides processively to yield small peptide fragments that are 5 to 10 amino acids long. Binds to DNA in a double-stranded, site-specific manner.</text>
</comment>
<dbReference type="NCBIfam" id="TIGR00763">
    <property type="entry name" value="lon"/>
    <property type="match status" value="1"/>
</dbReference>
<dbReference type="GO" id="GO:0004252">
    <property type="term" value="F:serine-type endopeptidase activity"/>
    <property type="evidence" value="ECO:0007669"/>
    <property type="project" value="UniProtKB-UniRule"/>
</dbReference>
<keyword evidence="7 11" id="KW-0067">ATP-binding</keyword>
<dbReference type="InterPro" id="IPR014721">
    <property type="entry name" value="Ribsml_uS5_D2-typ_fold_subgr"/>
</dbReference>
<dbReference type="Gene3D" id="3.30.230.10">
    <property type="match status" value="1"/>
</dbReference>
<accession>A0A928DQN9</accession>
<dbReference type="SUPFAM" id="SSF88697">
    <property type="entry name" value="PUA domain-like"/>
    <property type="match status" value="1"/>
</dbReference>
<evidence type="ECO:0000256" key="8">
    <source>
        <dbReference type="ARBA" id="ARBA00023016"/>
    </source>
</evidence>
<evidence type="ECO:0000256" key="16">
    <source>
        <dbReference type="SAM" id="MobiDB-lite"/>
    </source>
</evidence>
<dbReference type="Pfam" id="PF22667">
    <property type="entry name" value="Lon_lid"/>
    <property type="match status" value="1"/>
</dbReference>
<protein>
    <recommendedName>
        <fullName evidence="10 11">Lon protease</fullName>
        <ecNumber evidence="10 11">3.4.21.53</ecNumber>
    </recommendedName>
    <alternativeName>
        <fullName evidence="10">ATP-dependent protease La</fullName>
    </alternativeName>
</protein>
<feature type="compositionally biased region" description="Basic residues" evidence="16">
    <location>
        <begin position="845"/>
        <end position="855"/>
    </location>
</feature>
<reference evidence="19" key="1">
    <citation type="submission" date="2019-04" db="EMBL/GenBank/DDBJ databases">
        <title>Evolution of Biomass-Degrading Anaerobic Consortia Revealed by Metagenomics.</title>
        <authorList>
            <person name="Peng X."/>
        </authorList>
    </citation>
    <scope>NUCLEOTIDE SEQUENCE</scope>
    <source>
        <strain evidence="19">SIG66</strain>
    </source>
</reference>
<dbReference type="Pfam" id="PF00004">
    <property type="entry name" value="AAA"/>
    <property type="match status" value="1"/>
</dbReference>
<name>A0A928DQN9_9BACT</name>
<evidence type="ECO:0000256" key="9">
    <source>
        <dbReference type="ARBA" id="ARBA00050665"/>
    </source>
</evidence>
<feature type="active site" evidence="10 12">
    <location>
        <position position="681"/>
    </location>
</feature>
<dbReference type="AlphaFoldDB" id="A0A928DQN9"/>
<evidence type="ECO:0000256" key="6">
    <source>
        <dbReference type="ARBA" id="ARBA00022825"/>
    </source>
</evidence>
<comment type="subcellular location">
    <subcellularLocation>
        <location evidence="1 10 11">Cytoplasm</location>
    </subcellularLocation>
</comment>
<dbReference type="CDD" id="cd19500">
    <property type="entry name" value="RecA-like_Lon"/>
    <property type="match status" value="1"/>
</dbReference>